<dbReference type="InterPro" id="IPR036111">
    <property type="entry name" value="Mal/L-sulfo/L-lacto_DH-like_sf"/>
</dbReference>
<dbReference type="Proteomes" id="UP000053372">
    <property type="component" value="Unassembled WGS sequence"/>
</dbReference>
<dbReference type="Pfam" id="PF02615">
    <property type="entry name" value="Ldh_2"/>
    <property type="match status" value="1"/>
</dbReference>
<dbReference type="SUPFAM" id="SSF89733">
    <property type="entry name" value="L-sulfolactate dehydrogenase-like"/>
    <property type="match status" value="1"/>
</dbReference>
<sequence length="346" mass="37202">MQTLSVRSPTLLEFLSKVLKSHFLSSEAQTALIIHLVEANLCGIDSHGLQQIIGYDKSLKSGRINPKPQIKIISQRPSLIRIDADAAPGQYAAKFAMEMAIEAASKTGIAVVGVTNSNHFGVAGYYTRMATEAGMIGFATTDTNAVDLAPFGGKVAKLGNNAISWGIPTGTNKPVIIDMAAGAVSGGKVKHFAYQDLEIPLGWGITAEGKPTNNPWEVAVNIPASYKGSGLAFISDLLCGPLLGTTTAMFKNKAIHDAANGTGHLLWVLDVAAWTDRKQFEQEVQKAISSLKATPRIQAEEPIYYPGELEVITREERLQTGIPVPLVLVETLTTHFGQNIISEYFR</sequence>
<dbReference type="EMBL" id="LMTZ01000150">
    <property type="protein sequence ID" value="KST62776.1"/>
    <property type="molecule type" value="Genomic_DNA"/>
</dbReference>
<accession>A0A0V7ZE61</accession>
<dbReference type="AlphaFoldDB" id="A0A0V7ZE61"/>
<dbReference type="InterPro" id="IPR003767">
    <property type="entry name" value="Malate/L-lactate_DH-like"/>
</dbReference>
<dbReference type="Gene3D" id="1.10.1530.10">
    <property type="match status" value="1"/>
</dbReference>
<dbReference type="PANTHER" id="PTHR11091:SF0">
    <property type="entry name" value="MALATE DEHYDROGENASE"/>
    <property type="match status" value="1"/>
</dbReference>
<reference evidence="3 5" key="1">
    <citation type="journal article" date="2015" name="Genome Announc.">
        <title>Draft Genome of the Euendolithic (true boring) Cyanobacterium Mastigocoleus testarum strain BC008.</title>
        <authorList>
            <person name="Guida B.S."/>
            <person name="Garcia-Pichel F."/>
        </authorList>
    </citation>
    <scope>NUCLEOTIDE SEQUENCE [LARGE SCALE GENOMIC DNA]</scope>
    <source>
        <strain evidence="3 5">BC008</strain>
    </source>
</reference>
<comment type="similarity">
    <text evidence="1">Belongs to the LDH2/MDH2 oxidoreductase family.</text>
</comment>
<keyword evidence="2" id="KW-0560">Oxidoreductase</keyword>
<evidence type="ECO:0000256" key="2">
    <source>
        <dbReference type="ARBA" id="ARBA00023002"/>
    </source>
</evidence>
<dbReference type="InterPro" id="IPR043143">
    <property type="entry name" value="Mal/L-sulf/L-lact_DH-like_NADP"/>
</dbReference>
<organism evidence="3 5">
    <name type="scientific">Mastigocoleus testarum BC008</name>
    <dbReference type="NCBI Taxonomy" id="371196"/>
    <lineage>
        <taxon>Bacteria</taxon>
        <taxon>Bacillati</taxon>
        <taxon>Cyanobacteriota</taxon>
        <taxon>Cyanophyceae</taxon>
        <taxon>Nostocales</taxon>
        <taxon>Hapalosiphonaceae</taxon>
        <taxon>Mastigocoleus</taxon>
    </lineage>
</organism>
<dbReference type="InterPro" id="IPR043144">
    <property type="entry name" value="Mal/L-sulf/L-lact_DH-like_ah"/>
</dbReference>
<dbReference type="OrthoDB" id="9769447at2"/>
<keyword evidence="5" id="KW-1185">Reference proteome</keyword>
<dbReference type="GO" id="GO:0016491">
    <property type="term" value="F:oxidoreductase activity"/>
    <property type="evidence" value="ECO:0007669"/>
    <property type="project" value="UniProtKB-KW"/>
</dbReference>
<name>A0A0V7ZE61_9CYAN</name>
<dbReference type="RefSeq" id="WP_036266062.1">
    <property type="nucleotide sequence ID" value="NZ_LMTZ01000112.1"/>
</dbReference>
<proteinExistence type="inferred from homology"/>
<evidence type="ECO:0000313" key="3">
    <source>
        <dbReference type="EMBL" id="KST62776.1"/>
    </source>
</evidence>
<protein>
    <submittedName>
        <fullName evidence="3">Malate dehydrogenase</fullName>
    </submittedName>
</protein>
<evidence type="ECO:0000313" key="5">
    <source>
        <dbReference type="Proteomes" id="UP000053372"/>
    </source>
</evidence>
<dbReference type="EMBL" id="LMTZ01000112">
    <property type="protein sequence ID" value="KST65131.1"/>
    <property type="molecule type" value="Genomic_DNA"/>
</dbReference>
<evidence type="ECO:0000313" key="4">
    <source>
        <dbReference type="EMBL" id="KST65131.1"/>
    </source>
</evidence>
<evidence type="ECO:0000256" key="1">
    <source>
        <dbReference type="ARBA" id="ARBA00006056"/>
    </source>
</evidence>
<dbReference type="Gene3D" id="3.30.1370.60">
    <property type="entry name" value="Hypothetical oxidoreductase yiak, domain 2"/>
    <property type="match status" value="1"/>
</dbReference>
<gene>
    <name evidence="3" type="ORF">BC008_10635</name>
    <name evidence="4" type="ORF">BC008_20235</name>
</gene>
<dbReference type="PANTHER" id="PTHR11091">
    <property type="entry name" value="OXIDOREDUCTASE-RELATED"/>
    <property type="match status" value="1"/>
</dbReference>
<comment type="caution">
    <text evidence="3">The sequence shown here is derived from an EMBL/GenBank/DDBJ whole genome shotgun (WGS) entry which is preliminary data.</text>
</comment>